<dbReference type="CDD" id="cd07908">
    <property type="entry name" value="Mn_catalase_like"/>
    <property type="match status" value="1"/>
</dbReference>
<name>A0ABY7ABF2_9FIRM</name>
<dbReference type="EMBL" id="CP113524">
    <property type="protein sequence ID" value="WAJ22851.1"/>
    <property type="molecule type" value="Genomic_DNA"/>
</dbReference>
<dbReference type="RefSeq" id="WP_268114504.1">
    <property type="nucleotide sequence ID" value="NZ_CP113524.1"/>
</dbReference>
<gene>
    <name evidence="1" type="ORF">OW255_14905</name>
</gene>
<keyword evidence="2" id="KW-1185">Reference proteome</keyword>
<sequence length="197" mass="22471">MKLSSLVFSDPSPWPPIEIVSQNERYAAAMLSNIGACNSEMSAISLYIYNSLITKNFFFEIAECFHKISMVEMRHLNAFGELSVLLGADPRLWSRQNGRMQYWSPSCNHYPTIIGELVTNALNGELEAIRKYQAQAQWIDDCKIQAVLNRIIADEQCHVEIFRLILAELNGEALIQSAEYIEAEEESELTEDEYEPL</sequence>
<dbReference type="Gene3D" id="1.20.1260.10">
    <property type="match status" value="1"/>
</dbReference>
<evidence type="ECO:0000313" key="2">
    <source>
        <dbReference type="Proteomes" id="UP001163115"/>
    </source>
</evidence>
<reference evidence="1" key="1">
    <citation type="submission" date="2022-11" db="EMBL/GenBank/DDBJ databases">
        <title>Lacrimispora xylanolytica sy1, complete genome.</title>
        <authorList>
            <person name="Choi S."/>
        </authorList>
    </citation>
    <scope>NUCLEOTIDE SEQUENCE</scope>
    <source>
        <strain evidence="1">Sy1</strain>
    </source>
</reference>
<dbReference type="InterPro" id="IPR012347">
    <property type="entry name" value="Ferritin-like"/>
</dbReference>
<proteinExistence type="predicted"/>
<organism evidence="1 2">
    <name type="scientific">Lacrimispora xylanolytica</name>
    <dbReference type="NCBI Taxonomy" id="29375"/>
    <lineage>
        <taxon>Bacteria</taxon>
        <taxon>Bacillati</taxon>
        <taxon>Bacillota</taxon>
        <taxon>Clostridia</taxon>
        <taxon>Lachnospirales</taxon>
        <taxon>Lachnospiraceae</taxon>
        <taxon>Lacrimispora</taxon>
    </lineage>
</organism>
<dbReference type="SUPFAM" id="SSF47240">
    <property type="entry name" value="Ferritin-like"/>
    <property type="match status" value="1"/>
</dbReference>
<dbReference type="Proteomes" id="UP001163115">
    <property type="component" value="Chromosome"/>
</dbReference>
<accession>A0ABY7ABF2</accession>
<protein>
    <submittedName>
        <fullName evidence="1">Rubrerythrin family protein</fullName>
    </submittedName>
</protein>
<evidence type="ECO:0000313" key="1">
    <source>
        <dbReference type="EMBL" id="WAJ22851.1"/>
    </source>
</evidence>
<dbReference type="InterPro" id="IPR009078">
    <property type="entry name" value="Ferritin-like_SF"/>
</dbReference>